<evidence type="ECO:0000313" key="3">
    <source>
        <dbReference type="EMBL" id="CRL63610.1"/>
    </source>
</evidence>
<evidence type="ECO:0000259" key="2">
    <source>
        <dbReference type="Pfam" id="PF12802"/>
    </source>
</evidence>
<gene>
    <name evidence="3" type="primary">nagC_3</name>
    <name evidence="3" type="ORF">BN1804_02576</name>
</gene>
<accession>A0A0G4QCN9</accession>
<accession>A0A379EPZ8</accession>
<feature type="domain" description="HTH marR-type" evidence="2">
    <location>
        <begin position="14"/>
        <end position="57"/>
    </location>
</feature>
<protein>
    <submittedName>
        <fullName evidence="3">N-acetylglucosamine repressor</fullName>
    </submittedName>
</protein>
<dbReference type="Gene3D" id="3.30.420.40">
    <property type="match status" value="2"/>
</dbReference>
<dbReference type="PANTHER" id="PTHR18964">
    <property type="entry name" value="ROK (REPRESSOR, ORF, KINASE) FAMILY"/>
    <property type="match status" value="1"/>
</dbReference>
<evidence type="ECO:0000256" key="1">
    <source>
        <dbReference type="ARBA" id="ARBA00006479"/>
    </source>
</evidence>
<dbReference type="Pfam" id="PF12802">
    <property type="entry name" value="MarR_2"/>
    <property type="match status" value="1"/>
</dbReference>
<dbReference type="GeneID" id="76524110"/>
<dbReference type="SUPFAM" id="SSF46785">
    <property type="entry name" value="Winged helix' DNA-binding domain"/>
    <property type="match status" value="1"/>
</dbReference>
<dbReference type="Pfam" id="PF00480">
    <property type="entry name" value="ROK"/>
    <property type="match status" value="1"/>
</dbReference>
<organism evidence="3 4">
    <name type="scientific">Proteus penneri</name>
    <dbReference type="NCBI Taxonomy" id="102862"/>
    <lineage>
        <taxon>Bacteria</taxon>
        <taxon>Pseudomonadati</taxon>
        <taxon>Pseudomonadota</taxon>
        <taxon>Gammaproteobacteria</taxon>
        <taxon>Enterobacterales</taxon>
        <taxon>Morganellaceae</taxon>
        <taxon>Proteus</taxon>
    </lineage>
</organism>
<dbReference type="InterPro" id="IPR043129">
    <property type="entry name" value="ATPase_NBD"/>
</dbReference>
<evidence type="ECO:0000313" key="4">
    <source>
        <dbReference type="Proteomes" id="UP000183920"/>
    </source>
</evidence>
<dbReference type="Proteomes" id="UP000183920">
    <property type="component" value="Unassembled WGS sequence"/>
</dbReference>
<dbReference type="SUPFAM" id="SSF53067">
    <property type="entry name" value="Actin-like ATPase domain"/>
    <property type="match status" value="1"/>
</dbReference>
<dbReference type="InterPro" id="IPR000835">
    <property type="entry name" value="HTH_MarR-typ"/>
</dbReference>
<proteinExistence type="inferred from homology"/>
<dbReference type="InterPro" id="IPR036388">
    <property type="entry name" value="WH-like_DNA-bd_sf"/>
</dbReference>
<dbReference type="EMBL" id="CVRY01000005">
    <property type="protein sequence ID" value="CRL63610.1"/>
    <property type="molecule type" value="Genomic_DNA"/>
</dbReference>
<dbReference type="RefSeq" id="WP_232240013.1">
    <property type="nucleotide sequence ID" value="NZ_CAXOKJ010000008.1"/>
</dbReference>
<dbReference type="AlphaFoldDB" id="A0A0G4QCN9"/>
<dbReference type="InterPro" id="IPR000600">
    <property type="entry name" value="ROK"/>
</dbReference>
<dbReference type="GO" id="GO:0003700">
    <property type="term" value="F:DNA-binding transcription factor activity"/>
    <property type="evidence" value="ECO:0007669"/>
    <property type="project" value="InterPro"/>
</dbReference>
<dbReference type="InterPro" id="IPR036390">
    <property type="entry name" value="WH_DNA-bd_sf"/>
</dbReference>
<sequence>MTPNVPNTLRQMNASLVLNVIRHQGPLSRAQIAKISGITKATVSEIINDLLEEKIVYESGVSSPAGQGRKGILVNFDPQHSLGVSIDLGGTKIAYAVFNLDAELLYEYQEPTFDTDDREHFITQFAQSIENVIEKSGVDRQKINVIGVATPGIIDIKNGVVLEGSPNLPQWDNLPLAQQLTEKLNVPVVLENDIRAALVGEMWKGHCRHTHSCALIGIGTGLGSALLMDGKVIRGANNAAGEIGYMMFARDHLFRNWRNKGCFESFCSGSGLSERMASLRGENLSAIEIIQASQQGDPLAQSLVEEMADYLAIGIMNLVAIANLEKVVLTGGITRSADTFLPRVQANLDRHLFANTKVNIELSELWEKGPLYGIAILALATVYPSIQFMPEIQLR</sequence>
<dbReference type="PANTHER" id="PTHR18964:SF149">
    <property type="entry name" value="BIFUNCTIONAL UDP-N-ACETYLGLUCOSAMINE 2-EPIMERASE_N-ACETYLMANNOSAMINE KINASE"/>
    <property type="match status" value="1"/>
</dbReference>
<comment type="similarity">
    <text evidence="1">Belongs to the ROK (NagC/XylR) family.</text>
</comment>
<dbReference type="Gene3D" id="1.10.10.10">
    <property type="entry name" value="Winged helix-like DNA-binding domain superfamily/Winged helix DNA-binding domain"/>
    <property type="match status" value="1"/>
</dbReference>
<reference evidence="4" key="1">
    <citation type="submission" date="2015-06" db="EMBL/GenBank/DDBJ databases">
        <authorList>
            <person name="Urmite Genomes"/>
        </authorList>
    </citation>
    <scope>NUCLEOTIDE SEQUENCE [LARGE SCALE GENOMIC DNA]</scope>
    <source>
        <strain evidence="4">CSUR P1867</strain>
    </source>
</reference>
<name>A0A0G4QCN9_9GAMM</name>